<evidence type="ECO:0000256" key="1">
    <source>
        <dbReference type="SAM" id="Phobius"/>
    </source>
</evidence>
<evidence type="ECO:0008006" key="4">
    <source>
        <dbReference type="Google" id="ProtNLM"/>
    </source>
</evidence>
<keyword evidence="1" id="KW-1133">Transmembrane helix</keyword>
<evidence type="ECO:0000313" key="2">
    <source>
        <dbReference type="EMBL" id="MDR7361290.1"/>
    </source>
</evidence>
<keyword evidence="1" id="KW-0812">Transmembrane</keyword>
<dbReference type="Proteomes" id="UP001183648">
    <property type="component" value="Unassembled WGS sequence"/>
</dbReference>
<gene>
    <name evidence="2" type="ORF">J2S63_000843</name>
</gene>
<comment type="caution">
    <text evidence="2">The sequence shown here is derived from an EMBL/GenBank/DDBJ whole genome shotgun (WGS) entry which is preliminary data.</text>
</comment>
<evidence type="ECO:0000313" key="3">
    <source>
        <dbReference type="Proteomes" id="UP001183648"/>
    </source>
</evidence>
<name>A0ABU2BRN3_9ACTN</name>
<dbReference type="EMBL" id="JAVDYG010000001">
    <property type="protein sequence ID" value="MDR7361290.1"/>
    <property type="molecule type" value="Genomic_DNA"/>
</dbReference>
<dbReference type="RefSeq" id="WP_310299037.1">
    <property type="nucleotide sequence ID" value="NZ_BAAAPS010000014.1"/>
</dbReference>
<sequence>MSHSLPGAPGSRRLDAAAMDALRQAALENRRCSRRVRYEVRDGVAVAAFSAAASTSLTLLLTFALSRIG</sequence>
<accession>A0ABU2BRN3</accession>
<keyword evidence="3" id="KW-1185">Reference proteome</keyword>
<feature type="transmembrane region" description="Helical" evidence="1">
    <location>
        <begin position="44"/>
        <end position="65"/>
    </location>
</feature>
<organism evidence="2 3">
    <name type="scientific">Nocardioides marmoribigeumensis</name>
    <dbReference type="NCBI Taxonomy" id="433649"/>
    <lineage>
        <taxon>Bacteria</taxon>
        <taxon>Bacillati</taxon>
        <taxon>Actinomycetota</taxon>
        <taxon>Actinomycetes</taxon>
        <taxon>Propionibacteriales</taxon>
        <taxon>Nocardioidaceae</taxon>
        <taxon>Nocardioides</taxon>
    </lineage>
</organism>
<keyword evidence="1" id="KW-0472">Membrane</keyword>
<protein>
    <recommendedName>
        <fullName evidence="4">DUF3040 domain-containing protein</fullName>
    </recommendedName>
</protein>
<proteinExistence type="predicted"/>
<reference evidence="2 3" key="1">
    <citation type="submission" date="2023-07" db="EMBL/GenBank/DDBJ databases">
        <title>Sequencing the genomes of 1000 actinobacteria strains.</title>
        <authorList>
            <person name="Klenk H.-P."/>
        </authorList>
    </citation>
    <scope>NUCLEOTIDE SEQUENCE [LARGE SCALE GENOMIC DNA]</scope>
    <source>
        <strain evidence="2 3">DSM 19426</strain>
    </source>
</reference>